<dbReference type="EMBL" id="FNDN01000001">
    <property type="protein sequence ID" value="SDH27171.1"/>
    <property type="molecule type" value="Genomic_DNA"/>
</dbReference>
<dbReference type="SUPFAM" id="SSF52833">
    <property type="entry name" value="Thioredoxin-like"/>
    <property type="match status" value="1"/>
</dbReference>
<sequence>MTELVLLAVFLGAAVLVGLVIRSRQGRVRTRTDAVPVADDRRRALVEAGVDPAASDPVAGAVVLHFSADWCGPCAAVRRVVQHVLEDLATTPHPPVEVELDIDEYAALAKELGVLSLPTTFILDRDLTERFRVSGVPTADDLRAALAPLSEADQPGA</sequence>
<proteinExistence type="inferred from homology"/>
<evidence type="ECO:0000256" key="4">
    <source>
        <dbReference type="ARBA" id="ARBA00022982"/>
    </source>
</evidence>
<evidence type="ECO:0000256" key="2">
    <source>
        <dbReference type="ARBA" id="ARBA00008987"/>
    </source>
</evidence>
<dbReference type="PROSITE" id="PS00194">
    <property type="entry name" value="THIOREDOXIN_1"/>
    <property type="match status" value="1"/>
</dbReference>
<dbReference type="RefSeq" id="WP_072736132.1">
    <property type="nucleotide sequence ID" value="NZ_CP048813.1"/>
</dbReference>
<dbReference type="GO" id="GO:0005829">
    <property type="term" value="C:cytosol"/>
    <property type="evidence" value="ECO:0007669"/>
    <property type="project" value="TreeGrafter"/>
</dbReference>
<dbReference type="InterPro" id="IPR017937">
    <property type="entry name" value="Thioredoxin_CS"/>
</dbReference>
<protein>
    <submittedName>
        <fullName evidence="7">Thioredoxin</fullName>
    </submittedName>
</protein>
<keyword evidence="5" id="KW-1015">Disulfide bond</keyword>
<dbReference type="InterPro" id="IPR036249">
    <property type="entry name" value="Thioredoxin-like_sf"/>
</dbReference>
<comment type="function">
    <text evidence="1">Participates in various redox reactions through the reversible oxidation of its active center dithiol to a disulfide and catalyzes dithiol-disulfide exchange reactions.</text>
</comment>
<accession>A0A1G8B217</accession>
<keyword evidence="6" id="KW-0676">Redox-active center</keyword>
<organism evidence="7 8">
    <name type="scientific">Rhodococcus triatomae</name>
    <dbReference type="NCBI Taxonomy" id="300028"/>
    <lineage>
        <taxon>Bacteria</taxon>
        <taxon>Bacillati</taxon>
        <taxon>Actinomycetota</taxon>
        <taxon>Actinomycetes</taxon>
        <taxon>Mycobacteriales</taxon>
        <taxon>Nocardiaceae</taxon>
        <taxon>Rhodococcus</taxon>
    </lineage>
</organism>
<dbReference type="AlphaFoldDB" id="A0A1G8B217"/>
<dbReference type="PANTHER" id="PTHR45663">
    <property type="entry name" value="GEO12009P1"/>
    <property type="match status" value="1"/>
</dbReference>
<name>A0A1G8B217_9NOCA</name>
<keyword evidence="8" id="KW-1185">Reference proteome</keyword>
<evidence type="ECO:0000256" key="6">
    <source>
        <dbReference type="ARBA" id="ARBA00023284"/>
    </source>
</evidence>
<keyword evidence="3" id="KW-0813">Transport</keyword>
<dbReference type="Pfam" id="PF00085">
    <property type="entry name" value="Thioredoxin"/>
    <property type="match status" value="1"/>
</dbReference>
<evidence type="ECO:0000313" key="8">
    <source>
        <dbReference type="Proteomes" id="UP000183263"/>
    </source>
</evidence>
<evidence type="ECO:0000256" key="1">
    <source>
        <dbReference type="ARBA" id="ARBA00003318"/>
    </source>
</evidence>
<evidence type="ECO:0000256" key="3">
    <source>
        <dbReference type="ARBA" id="ARBA00022448"/>
    </source>
</evidence>
<comment type="similarity">
    <text evidence="2">Belongs to the thioredoxin family.</text>
</comment>
<keyword evidence="4" id="KW-0249">Electron transport</keyword>
<dbReference type="InterPro" id="IPR013766">
    <property type="entry name" value="Thioredoxin_domain"/>
</dbReference>
<evidence type="ECO:0000313" key="7">
    <source>
        <dbReference type="EMBL" id="SDH27171.1"/>
    </source>
</evidence>
<gene>
    <name evidence="7" type="ORF">SAMN05444695_101618</name>
</gene>
<dbReference type="Proteomes" id="UP000183263">
    <property type="component" value="Unassembled WGS sequence"/>
</dbReference>
<dbReference type="CDD" id="cd02947">
    <property type="entry name" value="TRX_family"/>
    <property type="match status" value="1"/>
</dbReference>
<dbReference type="Gene3D" id="3.40.30.10">
    <property type="entry name" value="Glutaredoxin"/>
    <property type="match status" value="1"/>
</dbReference>
<dbReference type="PROSITE" id="PS51352">
    <property type="entry name" value="THIOREDOXIN_2"/>
    <property type="match status" value="1"/>
</dbReference>
<dbReference type="PANTHER" id="PTHR45663:SF11">
    <property type="entry name" value="GEO12009P1"/>
    <property type="match status" value="1"/>
</dbReference>
<dbReference type="GO" id="GO:0045454">
    <property type="term" value="P:cell redox homeostasis"/>
    <property type="evidence" value="ECO:0007669"/>
    <property type="project" value="TreeGrafter"/>
</dbReference>
<dbReference type="GO" id="GO:0015035">
    <property type="term" value="F:protein-disulfide reductase activity"/>
    <property type="evidence" value="ECO:0007669"/>
    <property type="project" value="TreeGrafter"/>
</dbReference>
<dbReference type="OrthoDB" id="1495530at2"/>
<reference evidence="7 8" key="1">
    <citation type="submission" date="2016-10" db="EMBL/GenBank/DDBJ databases">
        <authorList>
            <person name="de Groot N.N."/>
        </authorList>
    </citation>
    <scope>NUCLEOTIDE SEQUENCE [LARGE SCALE GENOMIC DNA]</scope>
    <source>
        <strain evidence="7 8">DSM 44892</strain>
    </source>
</reference>
<evidence type="ECO:0000256" key="5">
    <source>
        <dbReference type="ARBA" id="ARBA00023157"/>
    </source>
</evidence>